<organism evidence="2 3">
    <name type="scientific">Gloeocapsopsis dulcis AAB1 = 1H9</name>
    <dbReference type="NCBI Taxonomy" id="1433147"/>
    <lineage>
        <taxon>Bacteria</taxon>
        <taxon>Bacillati</taxon>
        <taxon>Cyanobacteriota</taxon>
        <taxon>Cyanophyceae</taxon>
        <taxon>Oscillatoriophycideae</taxon>
        <taxon>Chroococcales</taxon>
        <taxon>Chroococcaceae</taxon>
        <taxon>Gloeocapsopsis</taxon>
        <taxon>Gloeocapsopsis dulcis</taxon>
    </lineage>
</organism>
<evidence type="ECO:0000313" key="2">
    <source>
        <dbReference type="EMBL" id="MUL37921.1"/>
    </source>
</evidence>
<name>A0A6N8FY89_9CHRO</name>
<feature type="compositionally biased region" description="Basic and acidic residues" evidence="1">
    <location>
        <begin position="1"/>
        <end position="20"/>
    </location>
</feature>
<gene>
    <name evidence="2" type="ORF">BWI75_16695</name>
</gene>
<dbReference type="RefSeq" id="WP_105222168.1">
    <property type="nucleotide sequence ID" value="NZ_CAWNSU010000001.1"/>
</dbReference>
<keyword evidence="3" id="KW-1185">Reference proteome</keyword>
<sequence>MAENERPEDVLSPEVLDKIKHPPAIDNVMQQLSTEEVMGNPAMTPPTLDDSRDERSDLKRDE</sequence>
<accession>A0A6N8FY89</accession>
<evidence type="ECO:0000313" key="3">
    <source>
        <dbReference type="Proteomes" id="UP000441797"/>
    </source>
</evidence>
<dbReference type="Proteomes" id="UP000441797">
    <property type="component" value="Unassembled WGS sequence"/>
</dbReference>
<feature type="compositionally biased region" description="Basic and acidic residues" evidence="1">
    <location>
        <begin position="49"/>
        <end position="62"/>
    </location>
</feature>
<dbReference type="OrthoDB" id="426872at2"/>
<evidence type="ECO:0000256" key="1">
    <source>
        <dbReference type="SAM" id="MobiDB-lite"/>
    </source>
</evidence>
<reference evidence="2 3" key="1">
    <citation type="journal article" date="2019" name="Front. Microbiol.">
        <title>Genomic Features for Desiccation Tolerance and Sugar Biosynthesis in the Extremophile Gloeocapsopsis sp. UTEX B3054.</title>
        <authorList>
            <person name="Urrejola C."/>
            <person name="Alcorta J."/>
            <person name="Salas L."/>
            <person name="Vasquez M."/>
            <person name="Polz M.F."/>
            <person name="Vicuna R."/>
            <person name="Diez B."/>
        </authorList>
    </citation>
    <scope>NUCLEOTIDE SEQUENCE [LARGE SCALE GENOMIC DNA]</scope>
    <source>
        <strain evidence="2 3">1H9</strain>
    </source>
</reference>
<proteinExistence type="predicted"/>
<comment type="caution">
    <text evidence="2">The sequence shown here is derived from an EMBL/GenBank/DDBJ whole genome shotgun (WGS) entry which is preliminary data.</text>
</comment>
<feature type="region of interest" description="Disordered" evidence="1">
    <location>
        <begin position="1"/>
        <end position="62"/>
    </location>
</feature>
<dbReference type="AlphaFoldDB" id="A0A6N8FY89"/>
<dbReference type="EMBL" id="NAPY01000029">
    <property type="protein sequence ID" value="MUL37921.1"/>
    <property type="molecule type" value="Genomic_DNA"/>
</dbReference>
<protein>
    <submittedName>
        <fullName evidence="2">Uncharacterized protein</fullName>
    </submittedName>
</protein>